<dbReference type="PANTHER" id="PTHR30023:SF0">
    <property type="entry name" value="PENICILLIN-SENSITIVE CARBOXYPEPTIDASE A"/>
    <property type="match status" value="1"/>
</dbReference>
<dbReference type="GO" id="GO:0000270">
    <property type="term" value="P:peptidoglycan metabolic process"/>
    <property type="evidence" value="ECO:0007669"/>
    <property type="project" value="TreeGrafter"/>
</dbReference>
<keyword evidence="2" id="KW-0378">Hydrolase</keyword>
<protein>
    <submittedName>
        <fullName evidence="4">D-alanyl-D-alanine carboxypeptidase / D-alanyl-D-alanine-endopeptidase (Penicillin-binding protein 4)</fullName>
    </submittedName>
</protein>
<accession>A0A239A2M3</accession>
<keyword evidence="4" id="KW-0121">Carboxypeptidase</keyword>
<feature type="signal peptide" evidence="3">
    <location>
        <begin position="1"/>
        <end position="18"/>
    </location>
</feature>
<dbReference type="GO" id="GO:0006508">
    <property type="term" value="P:proteolysis"/>
    <property type="evidence" value="ECO:0007669"/>
    <property type="project" value="InterPro"/>
</dbReference>
<proteinExistence type="inferred from homology"/>
<gene>
    <name evidence="4" type="ORF">SAMN05192560_1652</name>
</gene>
<evidence type="ECO:0000256" key="3">
    <source>
        <dbReference type="SAM" id="SignalP"/>
    </source>
</evidence>
<dbReference type="Pfam" id="PF02113">
    <property type="entry name" value="Peptidase_S13"/>
    <property type="match status" value="1"/>
</dbReference>
<feature type="chain" id="PRO_5013303141" evidence="3">
    <location>
        <begin position="19"/>
        <end position="466"/>
    </location>
</feature>
<dbReference type="Proteomes" id="UP000198305">
    <property type="component" value="Unassembled WGS sequence"/>
</dbReference>
<dbReference type="AlphaFoldDB" id="A0A239A2M3"/>
<evidence type="ECO:0000313" key="5">
    <source>
        <dbReference type="Proteomes" id="UP000198305"/>
    </source>
</evidence>
<name>A0A239A2M3_9PROT</name>
<dbReference type="SUPFAM" id="SSF56601">
    <property type="entry name" value="beta-lactamase/transpeptidase-like"/>
    <property type="match status" value="1"/>
</dbReference>
<keyword evidence="3" id="KW-0732">Signal</keyword>
<dbReference type="Gene3D" id="3.50.80.20">
    <property type="entry name" value="D-Ala-D-Ala carboxypeptidase C, peptidase S13"/>
    <property type="match status" value="1"/>
</dbReference>
<keyword evidence="4" id="KW-0645">Protease</keyword>
<evidence type="ECO:0000313" key="4">
    <source>
        <dbReference type="EMBL" id="SNR89810.1"/>
    </source>
</evidence>
<dbReference type="NCBIfam" id="TIGR00666">
    <property type="entry name" value="PBP4"/>
    <property type="match status" value="1"/>
</dbReference>
<dbReference type="PANTHER" id="PTHR30023">
    <property type="entry name" value="D-ALANYL-D-ALANINE CARBOXYPEPTIDASE"/>
    <property type="match status" value="1"/>
</dbReference>
<evidence type="ECO:0000256" key="2">
    <source>
        <dbReference type="ARBA" id="ARBA00022801"/>
    </source>
</evidence>
<reference evidence="5" key="1">
    <citation type="submission" date="2017-06" db="EMBL/GenBank/DDBJ databases">
        <authorList>
            <person name="Varghese N."/>
            <person name="Submissions S."/>
        </authorList>
    </citation>
    <scope>NUCLEOTIDE SEQUENCE [LARGE SCALE GENOMIC DNA]</scope>
    <source>
        <strain evidence="5">Ca-68</strain>
    </source>
</reference>
<dbReference type="PRINTS" id="PR00922">
    <property type="entry name" value="DADACBPTASE3"/>
</dbReference>
<comment type="similarity">
    <text evidence="1">Belongs to the peptidase S13 family.</text>
</comment>
<dbReference type="InterPro" id="IPR000667">
    <property type="entry name" value="Peptidase_S13"/>
</dbReference>
<organism evidence="4 5">
    <name type="scientific">Methylobacillus rhizosphaerae</name>
    <dbReference type="NCBI Taxonomy" id="551994"/>
    <lineage>
        <taxon>Bacteria</taxon>
        <taxon>Pseudomonadati</taxon>
        <taxon>Pseudomonadota</taxon>
        <taxon>Betaproteobacteria</taxon>
        <taxon>Nitrosomonadales</taxon>
        <taxon>Methylophilaceae</taxon>
        <taxon>Methylobacillus</taxon>
    </lineage>
</organism>
<dbReference type="Gene3D" id="3.40.710.10">
    <property type="entry name" value="DD-peptidase/beta-lactamase superfamily"/>
    <property type="match status" value="1"/>
</dbReference>
<dbReference type="OrthoDB" id="9802627at2"/>
<keyword evidence="5" id="KW-1185">Reference proteome</keyword>
<dbReference type="RefSeq" id="WP_089375741.1">
    <property type="nucleotide sequence ID" value="NZ_FZOA01000006.1"/>
</dbReference>
<evidence type="ECO:0000256" key="1">
    <source>
        <dbReference type="ARBA" id="ARBA00006096"/>
    </source>
</evidence>
<dbReference type="GO" id="GO:0004185">
    <property type="term" value="F:serine-type carboxypeptidase activity"/>
    <property type="evidence" value="ECO:0007669"/>
    <property type="project" value="InterPro"/>
</dbReference>
<dbReference type="EMBL" id="FZOA01000006">
    <property type="protein sequence ID" value="SNR89810.1"/>
    <property type="molecule type" value="Genomic_DNA"/>
</dbReference>
<dbReference type="InterPro" id="IPR012338">
    <property type="entry name" value="Beta-lactam/transpept-like"/>
</dbReference>
<sequence>MKWLWGCILLLASMMVHADLPAPVADSLRKSGIPAENVAVYAQRIDQVQPLIDHQSDQPMKTASTMKLLSTYAGLELLGPDYRWRTGIYHDGRLENGVLHGNLIIKGRGDPYLLAADMQALLEDLRQAGVQDIRGDIVLDTHFFAARYRDTAAFDDKPHAPYNAAPDAFAVNIKSTTFNFLAGNGRLEIEADPALPEIHIANQMTLVRGECGDWKSRLRFVVEPQENEVNITFVGEYPASCRDKALELNVLEDGPYAYNLFRQHWLALGGKLQGGWRYGTLPEQAVHLMTHQSQSLAEIIRTINKYSNNLMVRQLFLTVAAERVTTPALEEDGVLAIKAWLASKGLYFPELVLENGSGLSRNEQITARHMADFLRAAYSSPVMPEYVSSLPLPSTDGTMANRLKNSPARGNVHLKTGTINGVSALAGYVHDQKGRRWVTVIMVNDPKASASRAAQDAFIDWIYRQP</sequence>